<name>X1HNV1_9ZZZZ</name>
<dbReference type="Gene3D" id="3.40.50.720">
    <property type="entry name" value="NAD(P)-binding Rossmann-like Domain"/>
    <property type="match status" value="1"/>
</dbReference>
<organism evidence="2">
    <name type="scientific">marine sediment metagenome</name>
    <dbReference type="NCBI Taxonomy" id="412755"/>
    <lineage>
        <taxon>unclassified sequences</taxon>
        <taxon>metagenomes</taxon>
        <taxon>ecological metagenomes</taxon>
    </lineage>
</organism>
<dbReference type="Gene3D" id="3.30.360.10">
    <property type="entry name" value="Dihydrodipicolinate Reductase, domain 2"/>
    <property type="match status" value="1"/>
</dbReference>
<feature type="non-terminal residue" evidence="2">
    <location>
        <position position="261"/>
    </location>
</feature>
<dbReference type="InterPro" id="IPR036291">
    <property type="entry name" value="NAD(P)-bd_dom_sf"/>
</dbReference>
<reference evidence="2" key="1">
    <citation type="journal article" date="2014" name="Front. Microbiol.">
        <title>High frequency of phylogenetically diverse reductive dehalogenase-homologous genes in deep subseafloor sedimentary metagenomes.</title>
        <authorList>
            <person name="Kawai M."/>
            <person name="Futagami T."/>
            <person name="Toyoda A."/>
            <person name="Takaki Y."/>
            <person name="Nishi S."/>
            <person name="Hori S."/>
            <person name="Arai W."/>
            <person name="Tsubouchi T."/>
            <person name="Morono Y."/>
            <person name="Uchiyama I."/>
            <person name="Ito T."/>
            <person name="Fujiyama A."/>
            <person name="Inagaki F."/>
            <person name="Takami H."/>
        </authorList>
    </citation>
    <scope>NUCLEOTIDE SEQUENCE</scope>
    <source>
        <strain evidence="2">Expedition CK06-06</strain>
    </source>
</reference>
<comment type="caution">
    <text evidence="2">The sequence shown here is derived from an EMBL/GenBank/DDBJ whole genome shotgun (WGS) entry which is preliminary data.</text>
</comment>
<gene>
    <name evidence="2" type="ORF">S03H2_51254</name>
</gene>
<dbReference type="PANTHER" id="PTHR43377:SF1">
    <property type="entry name" value="BILIVERDIN REDUCTASE A"/>
    <property type="match status" value="1"/>
</dbReference>
<protein>
    <recommendedName>
        <fullName evidence="1">Gfo/Idh/MocA-like oxidoreductase N-terminal domain-containing protein</fullName>
    </recommendedName>
</protein>
<dbReference type="AlphaFoldDB" id="X1HNV1"/>
<dbReference type="EMBL" id="BARU01032504">
    <property type="protein sequence ID" value="GAH71836.1"/>
    <property type="molecule type" value="Genomic_DNA"/>
</dbReference>
<dbReference type="SUPFAM" id="SSF51735">
    <property type="entry name" value="NAD(P)-binding Rossmann-fold domains"/>
    <property type="match status" value="1"/>
</dbReference>
<accession>X1HNV1</accession>
<proteinExistence type="predicted"/>
<feature type="domain" description="Gfo/Idh/MocA-like oxidoreductase N-terminal" evidence="1">
    <location>
        <begin position="65"/>
        <end position="184"/>
    </location>
</feature>
<dbReference type="InterPro" id="IPR051450">
    <property type="entry name" value="Gfo/Idh/MocA_Oxidoreductases"/>
</dbReference>
<evidence type="ECO:0000313" key="2">
    <source>
        <dbReference type="EMBL" id="GAH71836.1"/>
    </source>
</evidence>
<sequence>EPLITHKFKIEDALQAYEIITGKKKEKFLGILLKYEEDKERKSKISLQTVDNSKAKSYPSLKRVNLGIIGAGSFAQNFLLPNLTKIPSARFKGVATATGINAKYAAKKFGFEYATTKAEDIINDPEINAVMIATRHNLHSELTIKALEKNKAVFVEKPLALCEEELKDVIKAWEKSRGRLMVGFNRRFAPLVKKAKEFYHERRGPLAMTYRVNAGYIPKNYWIQDLKEGGGRIIGEVCHFVDLLEYFVNARPTKIYEGRIP</sequence>
<dbReference type="GO" id="GO:0000166">
    <property type="term" value="F:nucleotide binding"/>
    <property type="evidence" value="ECO:0007669"/>
    <property type="project" value="InterPro"/>
</dbReference>
<evidence type="ECO:0000259" key="1">
    <source>
        <dbReference type="Pfam" id="PF01408"/>
    </source>
</evidence>
<feature type="non-terminal residue" evidence="2">
    <location>
        <position position="1"/>
    </location>
</feature>
<dbReference type="PANTHER" id="PTHR43377">
    <property type="entry name" value="BILIVERDIN REDUCTASE A"/>
    <property type="match status" value="1"/>
</dbReference>
<dbReference type="Pfam" id="PF01408">
    <property type="entry name" value="GFO_IDH_MocA"/>
    <property type="match status" value="1"/>
</dbReference>
<dbReference type="InterPro" id="IPR000683">
    <property type="entry name" value="Gfo/Idh/MocA-like_OxRdtase_N"/>
</dbReference>